<comment type="pathway">
    <text evidence="1">Amine and polyamine biosynthesis; spermidine biosynthesis; spermidine from putrescine: step 1/1.</text>
</comment>
<dbReference type="PANTHER" id="PTHR11558">
    <property type="entry name" value="SPERMIDINE/SPERMINE SYNTHASE"/>
    <property type="match status" value="1"/>
</dbReference>
<evidence type="ECO:0000256" key="1">
    <source>
        <dbReference type="ARBA" id="ARBA00005123"/>
    </source>
</evidence>
<evidence type="ECO:0000256" key="4">
    <source>
        <dbReference type="ARBA" id="ARBA00022679"/>
    </source>
</evidence>
<keyword evidence="9" id="KW-1185">Reference proteome</keyword>
<dbReference type="Pfam" id="PF01564">
    <property type="entry name" value="Spermine_synth"/>
    <property type="match status" value="1"/>
</dbReference>
<reference evidence="8 9" key="1">
    <citation type="journal article" date="2024" name="G3 (Bethesda)">
        <title>Genome assembly of Hibiscus sabdariffa L. provides insights into metabolisms of medicinal natural products.</title>
        <authorList>
            <person name="Kim T."/>
        </authorList>
    </citation>
    <scope>NUCLEOTIDE SEQUENCE [LARGE SCALE GENOMIC DNA]</scope>
    <source>
        <strain evidence="8">TK-2024</strain>
        <tissue evidence="8">Old leaves</tissue>
    </source>
</reference>
<accession>A0ABR2ESF4</accession>
<protein>
    <recommendedName>
        <fullName evidence="3">spermidine synthase</fullName>
        <ecNumber evidence="3">2.5.1.16</ecNumber>
    </recommendedName>
</protein>
<dbReference type="EMBL" id="JBBPBM010000011">
    <property type="protein sequence ID" value="KAK8563581.1"/>
    <property type="molecule type" value="Genomic_DNA"/>
</dbReference>
<dbReference type="InterPro" id="IPR030374">
    <property type="entry name" value="PABS"/>
</dbReference>
<dbReference type="EC" id="2.5.1.16" evidence="3"/>
<comment type="caution">
    <text evidence="6">Lacks conserved residue(s) required for the propagation of feature annotation.</text>
</comment>
<keyword evidence="6" id="KW-0620">Polyamine biosynthesis</keyword>
<organism evidence="8 9">
    <name type="scientific">Hibiscus sabdariffa</name>
    <name type="common">roselle</name>
    <dbReference type="NCBI Taxonomy" id="183260"/>
    <lineage>
        <taxon>Eukaryota</taxon>
        <taxon>Viridiplantae</taxon>
        <taxon>Streptophyta</taxon>
        <taxon>Embryophyta</taxon>
        <taxon>Tracheophyta</taxon>
        <taxon>Spermatophyta</taxon>
        <taxon>Magnoliopsida</taxon>
        <taxon>eudicotyledons</taxon>
        <taxon>Gunneridae</taxon>
        <taxon>Pentapetalae</taxon>
        <taxon>rosids</taxon>
        <taxon>malvids</taxon>
        <taxon>Malvales</taxon>
        <taxon>Malvaceae</taxon>
        <taxon>Malvoideae</taxon>
        <taxon>Hibiscus</taxon>
    </lineage>
</organism>
<evidence type="ECO:0000259" key="7">
    <source>
        <dbReference type="PROSITE" id="PS51006"/>
    </source>
</evidence>
<dbReference type="PANTHER" id="PTHR11558:SF11">
    <property type="entry name" value="SPERMIDINE SYNTHASE"/>
    <property type="match status" value="1"/>
</dbReference>
<sequence>MITHLPLCSIPNSEKVLVIGSGDGEVLWEVSRHSSVEQITIGEIDEMVVDVSKQFFPHLDIGYDDPHVKLHTGDGVEFFKDVSAEEPPMGMMDKVSDIKEEEVSICTEVLEGLHPKSKVDGALNF</sequence>
<comment type="catalytic activity">
    <reaction evidence="5">
        <text>S-adenosyl 3-(methylsulfanyl)propylamine + putrescine = S-methyl-5'-thioadenosine + spermidine + H(+)</text>
        <dbReference type="Rhea" id="RHEA:12721"/>
        <dbReference type="ChEBI" id="CHEBI:15378"/>
        <dbReference type="ChEBI" id="CHEBI:17509"/>
        <dbReference type="ChEBI" id="CHEBI:57443"/>
        <dbReference type="ChEBI" id="CHEBI:57834"/>
        <dbReference type="ChEBI" id="CHEBI:326268"/>
        <dbReference type="EC" id="2.5.1.16"/>
    </reaction>
</comment>
<evidence type="ECO:0000256" key="6">
    <source>
        <dbReference type="PROSITE-ProRule" id="PRU00354"/>
    </source>
</evidence>
<evidence type="ECO:0000256" key="2">
    <source>
        <dbReference type="ARBA" id="ARBA00007867"/>
    </source>
</evidence>
<gene>
    <name evidence="8" type="ORF">V6N12_035727</name>
</gene>
<evidence type="ECO:0000313" key="8">
    <source>
        <dbReference type="EMBL" id="KAK8563581.1"/>
    </source>
</evidence>
<feature type="domain" description="PABS" evidence="7">
    <location>
        <begin position="1"/>
        <end position="125"/>
    </location>
</feature>
<dbReference type="SUPFAM" id="SSF53335">
    <property type="entry name" value="S-adenosyl-L-methionine-dependent methyltransferases"/>
    <property type="match status" value="1"/>
</dbReference>
<evidence type="ECO:0000313" key="9">
    <source>
        <dbReference type="Proteomes" id="UP001472677"/>
    </source>
</evidence>
<dbReference type="Proteomes" id="UP001472677">
    <property type="component" value="Unassembled WGS sequence"/>
</dbReference>
<comment type="similarity">
    <text evidence="2">Belongs to the spermidine/spermine synthase family.</text>
</comment>
<dbReference type="Gene3D" id="3.40.50.150">
    <property type="entry name" value="Vaccinia Virus protein VP39"/>
    <property type="match status" value="1"/>
</dbReference>
<evidence type="ECO:0000256" key="3">
    <source>
        <dbReference type="ARBA" id="ARBA00012455"/>
    </source>
</evidence>
<dbReference type="InterPro" id="IPR029063">
    <property type="entry name" value="SAM-dependent_MTases_sf"/>
</dbReference>
<keyword evidence="4 6" id="KW-0808">Transferase</keyword>
<dbReference type="InterPro" id="IPR001045">
    <property type="entry name" value="Spermi_synthase"/>
</dbReference>
<name>A0ABR2ESF4_9ROSI</name>
<evidence type="ECO:0000256" key="5">
    <source>
        <dbReference type="ARBA" id="ARBA00049307"/>
    </source>
</evidence>
<dbReference type="PROSITE" id="PS51006">
    <property type="entry name" value="PABS_2"/>
    <property type="match status" value="1"/>
</dbReference>
<proteinExistence type="inferred from homology"/>
<comment type="caution">
    <text evidence="8">The sequence shown here is derived from an EMBL/GenBank/DDBJ whole genome shotgun (WGS) entry which is preliminary data.</text>
</comment>